<evidence type="ECO:0000256" key="1">
    <source>
        <dbReference type="ARBA" id="ARBA00006479"/>
    </source>
</evidence>
<organism evidence="2 3">
    <name type="scientific">Labrys okinawensis</name>
    <dbReference type="NCBI Taxonomy" id="346911"/>
    <lineage>
        <taxon>Bacteria</taxon>
        <taxon>Pseudomonadati</taxon>
        <taxon>Pseudomonadota</taxon>
        <taxon>Alphaproteobacteria</taxon>
        <taxon>Hyphomicrobiales</taxon>
        <taxon>Xanthobacteraceae</taxon>
        <taxon>Labrys</taxon>
    </lineage>
</organism>
<dbReference type="SUPFAM" id="SSF46785">
    <property type="entry name" value="Winged helix' DNA-binding domain"/>
    <property type="match status" value="1"/>
</dbReference>
<comment type="similarity">
    <text evidence="1">Belongs to the ROK (NagC/XylR) family.</text>
</comment>
<dbReference type="PANTHER" id="PTHR18964">
    <property type="entry name" value="ROK (REPRESSOR, ORF, KINASE) FAMILY"/>
    <property type="match status" value="1"/>
</dbReference>
<dbReference type="Proteomes" id="UP000237682">
    <property type="component" value="Unassembled WGS sequence"/>
</dbReference>
<keyword evidence="2" id="KW-0418">Kinase</keyword>
<name>A0A2S9QFB6_9HYPH</name>
<dbReference type="PANTHER" id="PTHR18964:SF149">
    <property type="entry name" value="BIFUNCTIONAL UDP-N-ACETYLGLUCOSAMINE 2-EPIMERASE_N-ACETYLMANNOSAMINE KINASE"/>
    <property type="match status" value="1"/>
</dbReference>
<keyword evidence="3" id="KW-1185">Reference proteome</keyword>
<dbReference type="EMBL" id="PUEJ01000003">
    <property type="protein sequence ID" value="PRH87990.1"/>
    <property type="molecule type" value="Genomic_DNA"/>
</dbReference>
<gene>
    <name evidence="2" type="ORF">C5L14_08795</name>
</gene>
<dbReference type="AlphaFoldDB" id="A0A2S9QFB6"/>
<dbReference type="GO" id="GO:0016301">
    <property type="term" value="F:kinase activity"/>
    <property type="evidence" value="ECO:0007669"/>
    <property type="project" value="UniProtKB-KW"/>
</dbReference>
<sequence length="417" mass="43968">MAPASMAERGLTSARIRHYHHRIVLQRLRRLREASKADLARAANLTNTAIGEIVSDLQAFGLISVVGKRYHGQRGQPATLLRLEPTGAYGIGVRIDRNRIETALVDLGGHLIDKRSHDYPLPAPQEALAVVAADVADLKAIADGLSPGRVLGIGLAQPYNLGAWLDRLNLEIDTLSLWEGYDFAAALQSLTGLDVHAENDGTAAAIAELFYGFGRESDDFVYFFIGPAIGGGVVLGGDYRRGSQGNAGDVAMLPVPPSRLPSVPPPKGPYDILLARASIAALMRHLGWHGHKIVGPHDLPAAIAANPAALEEWVADCVDALVGPVLSAQALLDVPNVVIDGDLGPPIMREIVARLETALAAAIPEARSAPVLRLGTFGSIAHALGAASLPLFIDFAPRATLSASARPIASLGETRLA</sequence>
<dbReference type="InterPro" id="IPR000600">
    <property type="entry name" value="ROK"/>
</dbReference>
<comment type="caution">
    <text evidence="2">The sequence shown here is derived from an EMBL/GenBank/DDBJ whole genome shotgun (WGS) entry which is preliminary data.</text>
</comment>
<protein>
    <submittedName>
        <fullName evidence="2">N-acylmannosamine kinase</fullName>
    </submittedName>
</protein>
<evidence type="ECO:0000313" key="3">
    <source>
        <dbReference type="Proteomes" id="UP000237682"/>
    </source>
</evidence>
<dbReference type="RefSeq" id="WP_105861658.1">
    <property type="nucleotide sequence ID" value="NZ_PUEJ01000003.1"/>
</dbReference>
<dbReference type="SUPFAM" id="SSF53067">
    <property type="entry name" value="Actin-like ATPase domain"/>
    <property type="match status" value="1"/>
</dbReference>
<dbReference type="Gene3D" id="3.30.420.40">
    <property type="match status" value="2"/>
</dbReference>
<keyword evidence="2" id="KW-0808">Transferase</keyword>
<dbReference type="Pfam" id="PF00480">
    <property type="entry name" value="ROK"/>
    <property type="match status" value="1"/>
</dbReference>
<dbReference type="InterPro" id="IPR036390">
    <property type="entry name" value="WH_DNA-bd_sf"/>
</dbReference>
<proteinExistence type="inferred from homology"/>
<evidence type="ECO:0000313" key="2">
    <source>
        <dbReference type="EMBL" id="PRH87990.1"/>
    </source>
</evidence>
<dbReference type="Gene3D" id="1.10.10.10">
    <property type="entry name" value="Winged helix-like DNA-binding domain superfamily/Winged helix DNA-binding domain"/>
    <property type="match status" value="1"/>
</dbReference>
<reference evidence="2 3" key="1">
    <citation type="submission" date="2018-02" db="EMBL/GenBank/DDBJ databases">
        <title>Whole genome sequencing of endophytic bacterium.</title>
        <authorList>
            <person name="Eedara R."/>
            <person name="Podile A.R."/>
        </authorList>
    </citation>
    <scope>NUCLEOTIDE SEQUENCE [LARGE SCALE GENOMIC DNA]</scope>
    <source>
        <strain evidence="2 3">RP1T</strain>
    </source>
</reference>
<accession>A0A2S9QFB6</accession>
<dbReference type="OrthoDB" id="49685at2"/>
<dbReference type="InterPro" id="IPR043129">
    <property type="entry name" value="ATPase_NBD"/>
</dbReference>
<dbReference type="InterPro" id="IPR036388">
    <property type="entry name" value="WH-like_DNA-bd_sf"/>
</dbReference>